<dbReference type="Proteomes" id="UP000019151">
    <property type="component" value="Plasmid 2"/>
</dbReference>
<dbReference type="SUPFAM" id="SSF69118">
    <property type="entry name" value="AhpD-like"/>
    <property type="match status" value="1"/>
</dbReference>
<dbReference type="OrthoDB" id="122912at2"/>
<evidence type="ECO:0008006" key="3">
    <source>
        <dbReference type="Google" id="ProtNLM"/>
    </source>
</evidence>
<dbReference type="KEGG" id="gba:J421_5854"/>
<dbReference type="eggNOG" id="COG2128">
    <property type="taxonomic scope" value="Bacteria"/>
</dbReference>
<accession>W0RQX5</accession>
<protein>
    <recommendedName>
        <fullName evidence="3">Peroxidase</fullName>
    </recommendedName>
</protein>
<sequence length="96" mass="10765">MQEVLHDAQTSRLDARHKVLFAFIDRVNHDSPRITADDVAAVRAAGWTDEALYFAITVCALFNFYNRWIDATGVHAMSEEAHRAGGKRSARGSYAR</sequence>
<geneLocation type="plasmid" evidence="1 2">
    <name>2</name>
</geneLocation>
<gene>
    <name evidence="1" type="ORF">J421_5854</name>
</gene>
<reference evidence="1 2" key="1">
    <citation type="journal article" date="2014" name="Genome Announc.">
        <title>Genome Sequence and Methylome of Soil Bacterium Gemmatirosa kalamazoonensis KBS708T, a Member of the Rarely Cultivated Gemmatimonadetes Phylum.</title>
        <authorList>
            <person name="Debruyn J.M."/>
            <person name="Radosevich M."/>
            <person name="Wommack K.E."/>
            <person name="Polson S.W."/>
            <person name="Hauser L.J."/>
            <person name="Fawaz M.N."/>
            <person name="Korlach J."/>
            <person name="Tsai Y.C."/>
        </authorList>
    </citation>
    <scope>NUCLEOTIDE SEQUENCE [LARGE SCALE GENOMIC DNA]</scope>
    <source>
        <strain evidence="1 2">KBS708</strain>
        <plasmid evidence="2">Plasmid 2</plasmid>
    </source>
</reference>
<organism evidence="1 2">
    <name type="scientific">Gemmatirosa kalamazoonensis</name>
    <dbReference type="NCBI Taxonomy" id="861299"/>
    <lineage>
        <taxon>Bacteria</taxon>
        <taxon>Pseudomonadati</taxon>
        <taxon>Gemmatimonadota</taxon>
        <taxon>Gemmatimonadia</taxon>
        <taxon>Gemmatimonadales</taxon>
        <taxon>Gemmatimonadaceae</taxon>
        <taxon>Gemmatirosa</taxon>
    </lineage>
</organism>
<dbReference type="AlphaFoldDB" id="W0RQX5"/>
<dbReference type="InParanoid" id="W0RQX5"/>
<dbReference type="InterPro" id="IPR029032">
    <property type="entry name" value="AhpD-like"/>
</dbReference>
<evidence type="ECO:0000313" key="1">
    <source>
        <dbReference type="EMBL" id="AHG93389.1"/>
    </source>
</evidence>
<dbReference type="RefSeq" id="WP_025414692.1">
    <property type="nucleotide sequence ID" value="NZ_CP007130.1"/>
</dbReference>
<proteinExistence type="predicted"/>
<keyword evidence="2" id="KW-1185">Reference proteome</keyword>
<evidence type="ECO:0000313" key="2">
    <source>
        <dbReference type="Proteomes" id="UP000019151"/>
    </source>
</evidence>
<dbReference type="PATRIC" id="fig|861299.3.peg.5901"/>
<name>W0RQX5_9BACT</name>
<dbReference type="HOGENOM" id="CLU_2261977_0_0_0"/>
<keyword evidence="1" id="KW-0614">Plasmid</keyword>
<dbReference type="Gene3D" id="1.20.1290.10">
    <property type="entry name" value="AhpD-like"/>
    <property type="match status" value="1"/>
</dbReference>
<dbReference type="EMBL" id="CP007130">
    <property type="protein sequence ID" value="AHG93389.1"/>
    <property type="molecule type" value="Genomic_DNA"/>
</dbReference>